<dbReference type="InterPro" id="IPR007627">
    <property type="entry name" value="RNA_pol_sigma70_r2"/>
</dbReference>
<evidence type="ECO:0000259" key="5">
    <source>
        <dbReference type="Pfam" id="PF04542"/>
    </source>
</evidence>
<dbReference type="CDD" id="cd06171">
    <property type="entry name" value="Sigma70_r4"/>
    <property type="match status" value="1"/>
</dbReference>
<dbReference type="PANTHER" id="PTHR43133">
    <property type="entry name" value="RNA POLYMERASE ECF-TYPE SIGMA FACTO"/>
    <property type="match status" value="1"/>
</dbReference>
<proteinExistence type="inferred from homology"/>
<evidence type="ECO:0000313" key="7">
    <source>
        <dbReference type="EMBL" id="PWG81940.1"/>
    </source>
</evidence>
<feature type="domain" description="RNA polymerase sigma-70 region 2" evidence="5">
    <location>
        <begin position="27"/>
        <end position="89"/>
    </location>
</feature>
<dbReference type="SUPFAM" id="SSF88659">
    <property type="entry name" value="Sigma3 and sigma4 domains of RNA polymerase sigma factors"/>
    <property type="match status" value="1"/>
</dbReference>
<feature type="domain" description="RNA polymerase sigma factor 70 region 4 type 2" evidence="6">
    <location>
        <begin position="130"/>
        <end position="181"/>
    </location>
</feature>
<dbReference type="Proteomes" id="UP000245647">
    <property type="component" value="Unassembled WGS sequence"/>
</dbReference>
<dbReference type="EMBL" id="QEAS01000002">
    <property type="protein sequence ID" value="PWG81940.1"/>
    <property type="molecule type" value="Genomic_DNA"/>
</dbReference>
<evidence type="ECO:0000256" key="4">
    <source>
        <dbReference type="ARBA" id="ARBA00023163"/>
    </source>
</evidence>
<dbReference type="InterPro" id="IPR013324">
    <property type="entry name" value="RNA_pol_sigma_r3/r4-like"/>
</dbReference>
<dbReference type="AlphaFoldDB" id="A0A2U2PKL8"/>
<reference evidence="7 8" key="1">
    <citation type="submission" date="2018-04" db="EMBL/GenBank/DDBJ databases">
        <title>Pedobacter chongqingensis sp. nov., isolated from a rottenly hemp rope.</title>
        <authorList>
            <person name="Cai Y."/>
        </authorList>
    </citation>
    <scope>NUCLEOTIDE SEQUENCE [LARGE SCALE GENOMIC DNA]</scope>
    <source>
        <strain evidence="7 8">FJ4-8</strain>
    </source>
</reference>
<dbReference type="Gene3D" id="1.10.1740.10">
    <property type="match status" value="1"/>
</dbReference>
<dbReference type="Pfam" id="PF08281">
    <property type="entry name" value="Sigma70_r4_2"/>
    <property type="match status" value="1"/>
</dbReference>
<organism evidence="7 8">
    <name type="scientific">Pararcticibacter amylolyticus</name>
    <dbReference type="NCBI Taxonomy" id="2173175"/>
    <lineage>
        <taxon>Bacteria</taxon>
        <taxon>Pseudomonadati</taxon>
        <taxon>Bacteroidota</taxon>
        <taxon>Sphingobacteriia</taxon>
        <taxon>Sphingobacteriales</taxon>
        <taxon>Sphingobacteriaceae</taxon>
        <taxon>Pararcticibacter</taxon>
    </lineage>
</organism>
<keyword evidence="3" id="KW-0731">Sigma factor</keyword>
<dbReference type="NCBIfam" id="TIGR02937">
    <property type="entry name" value="sigma70-ECF"/>
    <property type="match status" value="1"/>
</dbReference>
<keyword evidence="2" id="KW-0805">Transcription regulation</keyword>
<evidence type="ECO:0000256" key="2">
    <source>
        <dbReference type="ARBA" id="ARBA00023015"/>
    </source>
</evidence>
<keyword evidence="8" id="KW-1185">Reference proteome</keyword>
<evidence type="ECO:0000256" key="3">
    <source>
        <dbReference type="ARBA" id="ARBA00023082"/>
    </source>
</evidence>
<dbReference type="GO" id="GO:0003677">
    <property type="term" value="F:DNA binding"/>
    <property type="evidence" value="ECO:0007669"/>
    <property type="project" value="InterPro"/>
</dbReference>
<protein>
    <submittedName>
        <fullName evidence="7">RNA polymerase</fullName>
    </submittedName>
</protein>
<dbReference type="GO" id="GO:0006352">
    <property type="term" value="P:DNA-templated transcription initiation"/>
    <property type="evidence" value="ECO:0007669"/>
    <property type="project" value="InterPro"/>
</dbReference>
<dbReference type="OrthoDB" id="654988at2"/>
<dbReference type="InterPro" id="IPR013325">
    <property type="entry name" value="RNA_pol_sigma_r2"/>
</dbReference>
<dbReference type="InterPro" id="IPR039425">
    <property type="entry name" value="RNA_pol_sigma-70-like"/>
</dbReference>
<name>A0A2U2PKL8_9SPHI</name>
<sequence length="203" mass="24590">MRHTDDKELIRLLRLSDYAAFEELHHRYWLKLHKLAYRKIGDRQDTYDLVQELFIEIWEKRGTLNFGEELPGWLQKRLWFKLSGFFRKRGFNGKHQENFRQYLENQGFDKCFDPAELREVNACYEDLLAAINKTIEEMPNRMREVFILHRRQQHTVDEISDKLNLSPKTVRNQLDRAIARLRRSTEAYDATALEILFIVWLIF</sequence>
<comment type="similarity">
    <text evidence="1">Belongs to the sigma-70 factor family. ECF subfamily.</text>
</comment>
<evidence type="ECO:0000313" key="8">
    <source>
        <dbReference type="Proteomes" id="UP000245647"/>
    </source>
</evidence>
<dbReference type="GO" id="GO:0016987">
    <property type="term" value="F:sigma factor activity"/>
    <property type="evidence" value="ECO:0007669"/>
    <property type="project" value="UniProtKB-KW"/>
</dbReference>
<evidence type="ECO:0000256" key="1">
    <source>
        <dbReference type="ARBA" id="ARBA00010641"/>
    </source>
</evidence>
<comment type="caution">
    <text evidence="7">The sequence shown here is derived from an EMBL/GenBank/DDBJ whole genome shotgun (WGS) entry which is preliminary data.</text>
</comment>
<gene>
    <name evidence="7" type="ORF">DDR33_02595</name>
</gene>
<evidence type="ECO:0000259" key="6">
    <source>
        <dbReference type="Pfam" id="PF08281"/>
    </source>
</evidence>
<accession>A0A2U2PKL8</accession>
<dbReference type="Gene3D" id="1.10.10.10">
    <property type="entry name" value="Winged helix-like DNA-binding domain superfamily/Winged helix DNA-binding domain"/>
    <property type="match status" value="1"/>
</dbReference>
<dbReference type="InterPro" id="IPR014284">
    <property type="entry name" value="RNA_pol_sigma-70_dom"/>
</dbReference>
<dbReference type="Pfam" id="PF04542">
    <property type="entry name" value="Sigma70_r2"/>
    <property type="match status" value="1"/>
</dbReference>
<dbReference type="PANTHER" id="PTHR43133:SF46">
    <property type="entry name" value="RNA POLYMERASE SIGMA-70 FACTOR ECF SUBFAMILY"/>
    <property type="match status" value="1"/>
</dbReference>
<keyword evidence="4" id="KW-0804">Transcription</keyword>
<dbReference type="SUPFAM" id="SSF88946">
    <property type="entry name" value="Sigma2 domain of RNA polymerase sigma factors"/>
    <property type="match status" value="1"/>
</dbReference>
<dbReference type="InterPro" id="IPR036388">
    <property type="entry name" value="WH-like_DNA-bd_sf"/>
</dbReference>
<dbReference type="InterPro" id="IPR013249">
    <property type="entry name" value="RNA_pol_sigma70_r4_t2"/>
</dbReference>